<dbReference type="PANTHER" id="PTHR23076">
    <property type="entry name" value="METALLOPROTEASE M41 FTSH"/>
    <property type="match status" value="1"/>
</dbReference>
<dbReference type="SUPFAM" id="SSF52540">
    <property type="entry name" value="P-loop containing nucleoside triphosphate hydrolases"/>
    <property type="match status" value="1"/>
</dbReference>
<dbReference type="Gene3D" id="1.20.58.760">
    <property type="entry name" value="Peptidase M41"/>
    <property type="match status" value="1"/>
</dbReference>
<evidence type="ECO:0000313" key="16">
    <source>
        <dbReference type="Proteomes" id="UP000000267"/>
    </source>
</evidence>
<dbReference type="eggNOG" id="KOG0734">
    <property type="taxonomic scope" value="Eukaryota"/>
</dbReference>
<comment type="cofactor">
    <cofactor evidence="1">
        <name>Zn(2+)</name>
        <dbReference type="ChEBI" id="CHEBI:29105"/>
    </cofactor>
</comment>
<comment type="similarity">
    <text evidence="3">In the C-terminal section; belongs to the peptidase M41 family.</text>
</comment>
<dbReference type="FunCoup" id="A7TI20">
    <property type="interactions" value="1133"/>
</dbReference>
<evidence type="ECO:0000256" key="12">
    <source>
        <dbReference type="ARBA" id="ARBA00023136"/>
    </source>
</evidence>
<evidence type="ECO:0000256" key="3">
    <source>
        <dbReference type="ARBA" id="ARBA00010044"/>
    </source>
</evidence>
<evidence type="ECO:0000256" key="5">
    <source>
        <dbReference type="ARBA" id="ARBA00022670"/>
    </source>
</evidence>
<evidence type="ECO:0000256" key="1">
    <source>
        <dbReference type="ARBA" id="ARBA00001947"/>
    </source>
</evidence>
<dbReference type="InterPro" id="IPR037219">
    <property type="entry name" value="Peptidase_M41-like"/>
</dbReference>
<dbReference type="PROSITE" id="PS00674">
    <property type="entry name" value="AAA"/>
    <property type="match status" value="1"/>
</dbReference>
<evidence type="ECO:0000256" key="8">
    <source>
        <dbReference type="ARBA" id="ARBA00022801"/>
    </source>
</evidence>
<keyword evidence="11" id="KW-0482">Metalloprotease</keyword>
<dbReference type="InterPro" id="IPR041569">
    <property type="entry name" value="AAA_lid_3"/>
</dbReference>
<dbReference type="InterPro" id="IPR027417">
    <property type="entry name" value="P-loop_NTPase"/>
</dbReference>
<feature type="domain" description="AAA+ ATPase" evidence="14">
    <location>
        <begin position="290"/>
        <end position="426"/>
    </location>
</feature>
<evidence type="ECO:0000313" key="15">
    <source>
        <dbReference type="EMBL" id="EDO18027.1"/>
    </source>
</evidence>
<accession>A7TI20</accession>
<dbReference type="KEGG" id="vpo:Kpol_1045p11"/>
<evidence type="ECO:0000256" key="6">
    <source>
        <dbReference type="ARBA" id="ARBA00022723"/>
    </source>
</evidence>
<comment type="similarity">
    <text evidence="13">Belongs to the AAA ATPase family.</text>
</comment>
<evidence type="ECO:0000259" key="14">
    <source>
        <dbReference type="SMART" id="SM00382"/>
    </source>
</evidence>
<evidence type="ECO:0000256" key="10">
    <source>
        <dbReference type="ARBA" id="ARBA00022840"/>
    </source>
</evidence>
<dbReference type="MEROPS" id="M41.004"/>
<dbReference type="FunFam" id="1.20.58.760:FF:000001">
    <property type="entry name" value="ATP-dependent zinc metalloprotease FtsH"/>
    <property type="match status" value="1"/>
</dbReference>
<dbReference type="FunFam" id="3.40.50.300:FF:000175">
    <property type="entry name" value="ATP-dependent zinc metalloprotease FTSH 4"/>
    <property type="match status" value="1"/>
</dbReference>
<dbReference type="Gene3D" id="3.40.50.300">
    <property type="entry name" value="P-loop containing nucleotide triphosphate hydrolases"/>
    <property type="match status" value="1"/>
</dbReference>
<keyword evidence="8" id="KW-0378">Hydrolase</keyword>
<evidence type="ECO:0000256" key="7">
    <source>
        <dbReference type="ARBA" id="ARBA00022741"/>
    </source>
</evidence>
<organism evidence="16">
    <name type="scientific">Vanderwaltozyma polyspora (strain ATCC 22028 / DSM 70294 / BCRC 21397 / CBS 2163 / NBRC 10782 / NRRL Y-8283 / UCD 57-17)</name>
    <name type="common">Kluyveromyces polysporus</name>
    <dbReference type="NCBI Taxonomy" id="436907"/>
    <lineage>
        <taxon>Eukaryota</taxon>
        <taxon>Fungi</taxon>
        <taxon>Dikarya</taxon>
        <taxon>Ascomycota</taxon>
        <taxon>Saccharomycotina</taxon>
        <taxon>Saccharomycetes</taxon>
        <taxon>Saccharomycetales</taxon>
        <taxon>Saccharomycetaceae</taxon>
        <taxon>Vanderwaltozyma</taxon>
    </lineage>
</organism>
<gene>
    <name evidence="15" type="ORF">Kpol_1045p11</name>
</gene>
<sequence length="695" mass="77674">MITSRLLYGGGTPWIRQLNNTGCRIHQLPVHSRNCNNYIFGNLFGCIRSYITSNKNILNKPESVIKNYSISISNNDNDNNRKKSDRLLTEREKLANEDLDDPEAQASLYKEMLRFGFPNYVVSRFETQGVSSNLECFRLYIESLMKLGQFEKVRSIKRQKLFIDPYQNFINDSKSSSISNSNSKKSNFGSKKIPIHVIVTESKLVLFVRFLKWSVFIVLILYLLSKLADLIDESSSILPNSEFANKTIHSVKSDVRFEDVCGCNEARAELEEVVDFLKNPSKYESLGGKLPKGILITGPPGTGKTLLARATAGEAGVKFFMMSGSEFDEVYVGVGAKRIRDLFTEAKANAPAIIFIDELDAVGVRRTTLDPAYTKQSLNQLLVELDGFSQTSGIIVIGATNFPEGLDKALTRPGRFDKIVNVSLPDVRGRTEILKRHMRNITLDLDVDPVILARGTPGFSGADLANLVNQAAVYACQNNAKTVNMSHFEWSKDKILLGAEKKSMELTKKTKDVIAYHEAGHAIMALFTPGSVPLYKATILPRGETLGITFQLPEIDKVDVTKKECLARLDVYLGGRIAEELIFGEESATSGCTYDLKEAAKTAKAMVTKYGMSKKVGLLNLEDDIENCSPKFKDLIDNEVVRILKESETRTRTLLASKRQELDRLAHSLLEYETLNANDITKVCKNEELDNLKNY</sequence>
<keyword evidence="10 13" id="KW-0067">ATP-binding</keyword>
<dbReference type="PhylomeDB" id="A7TI20"/>
<comment type="similarity">
    <text evidence="4">In the N-terminal section; belongs to the AAA ATPase family.</text>
</comment>
<proteinExistence type="inferred from homology"/>
<dbReference type="GO" id="GO:0004176">
    <property type="term" value="F:ATP-dependent peptidase activity"/>
    <property type="evidence" value="ECO:0007669"/>
    <property type="project" value="InterPro"/>
</dbReference>
<dbReference type="HOGENOM" id="CLU_000688_9_3_1"/>
<dbReference type="Proteomes" id="UP000000267">
    <property type="component" value="Unassembled WGS sequence"/>
</dbReference>
<dbReference type="PANTHER" id="PTHR23076:SF97">
    <property type="entry name" value="ATP-DEPENDENT ZINC METALLOPROTEASE YME1L1"/>
    <property type="match status" value="1"/>
</dbReference>
<dbReference type="RefSeq" id="XP_001645885.1">
    <property type="nucleotide sequence ID" value="XM_001645835.1"/>
</dbReference>
<dbReference type="STRING" id="436907.A7TI20"/>
<dbReference type="GO" id="GO:0005743">
    <property type="term" value="C:mitochondrial inner membrane"/>
    <property type="evidence" value="ECO:0007669"/>
    <property type="project" value="TreeGrafter"/>
</dbReference>
<dbReference type="EMBL" id="DS480394">
    <property type="protein sequence ID" value="EDO18027.1"/>
    <property type="molecule type" value="Genomic_DNA"/>
</dbReference>
<keyword evidence="5" id="KW-0645">Protease</keyword>
<dbReference type="CDD" id="cd19501">
    <property type="entry name" value="RecA-like_FtsH"/>
    <property type="match status" value="1"/>
</dbReference>
<keyword evidence="16" id="KW-1185">Reference proteome</keyword>
<dbReference type="InterPro" id="IPR000642">
    <property type="entry name" value="Peptidase_M41"/>
</dbReference>
<evidence type="ECO:0000256" key="9">
    <source>
        <dbReference type="ARBA" id="ARBA00022833"/>
    </source>
</evidence>
<dbReference type="InterPro" id="IPR003960">
    <property type="entry name" value="ATPase_AAA_CS"/>
</dbReference>
<keyword evidence="7 13" id="KW-0547">Nucleotide-binding</keyword>
<evidence type="ECO:0000256" key="4">
    <source>
        <dbReference type="ARBA" id="ARBA00010550"/>
    </source>
</evidence>
<dbReference type="Pfam" id="PF17862">
    <property type="entry name" value="AAA_lid_3"/>
    <property type="match status" value="1"/>
</dbReference>
<evidence type="ECO:0000256" key="13">
    <source>
        <dbReference type="RuleBase" id="RU003651"/>
    </source>
</evidence>
<dbReference type="FunFam" id="1.10.8.60:FF:000001">
    <property type="entry name" value="ATP-dependent zinc metalloprotease FtsH"/>
    <property type="match status" value="1"/>
</dbReference>
<keyword evidence="12" id="KW-0472">Membrane</keyword>
<dbReference type="HAMAP" id="MF_01458">
    <property type="entry name" value="FtsH"/>
    <property type="match status" value="1"/>
</dbReference>
<evidence type="ECO:0000256" key="11">
    <source>
        <dbReference type="ARBA" id="ARBA00023049"/>
    </source>
</evidence>
<dbReference type="AlphaFoldDB" id="A7TI20"/>
<keyword evidence="9" id="KW-0862">Zinc</keyword>
<dbReference type="InterPro" id="IPR048438">
    <property type="entry name" value="Yme1-like_N"/>
</dbReference>
<dbReference type="GO" id="GO:0016887">
    <property type="term" value="F:ATP hydrolysis activity"/>
    <property type="evidence" value="ECO:0007669"/>
    <property type="project" value="InterPro"/>
</dbReference>
<protein>
    <recommendedName>
        <fullName evidence="14">AAA+ ATPase domain-containing protein</fullName>
    </recommendedName>
</protein>
<dbReference type="SMART" id="SM00382">
    <property type="entry name" value="AAA"/>
    <property type="match status" value="1"/>
</dbReference>
<dbReference type="GO" id="GO:0007005">
    <property type="term" value="P:mitochondrion organization"/>
    <property type="evidence" value="ECO:0007669"/>
    <property type="project" value="TreeGrafter"/>
</dbReference>
<dbReference type="SUPFAM" id="SSF140990">
    <property type="entry name" value="FtsH protease domain-like"/>
    <property type="match status" value="1"/>
</dbReference>
<dbReference type="GO" id="GO:0005524">
    <property type="term" value="F:ATP binding"/>
    <property type="evidence" value="ECO:0007669"/>
    <property type="project" value="UniProtKB-KW"/>
</dbReference>
<keyword evidence="6" id="KW-0479">Metal-binding</keyword>
<dbReference type="Gene3D" id="1.10.8.60">
    <property type="match status" value="1"/>
</dbReference>
<dbReference type="GO" id="GO:0006515">
    <property type="term" value="P:protein quality control for misfolded or incompletely synthesized proteins"/>
    <property type="evidence" value="ECO:0007669"/>
    <property type="project" value="TreeGrafter"/>
</dbReference>
<dbReference type="Pfam" id="PF01434">
    <property type="entry name" value="Peptidase_M41"/>
    <property type="match status" value="1"/>
</dbReference>
<dbReference type="Pfam" id="PF00004">
    <property type="entry name" value="AAA"/>
    <property type="match status" value="1"/>
</dbReference>
<dbReference type="InterPro" id="IPR003959">
    <property type="entry name" value="ATPase_AAA_core"/>
</dbReference>
<dbReference type="InParanoid" id="A7TI20"/>
<comment type="subcellular location">
    <subcellularLocation>
        <location evidence="2">Membrane</location>
    </subcellularLocation>
</comment>
<dbReference type="InterPro" id="IPR003593">
    <property type="entry name" value="AAA+_ATPase"/>
</dbReference>
<dbReference type="Pfam" id="PF21232">
    <property type="entry name" value="Yme1-like_N"/>
    <property type="match status" value="1"/>
</dbReference>
<dbReference type="InterPro" id="IPR005936">
    <property type="entry name" value="FtsH"/>
</dbReference>
<name>A7TI20_VANPO</name>
<evidence type="ECO:0000256" key="2">
    <source>
        <dbReference type="ARBA" id="ARBA00004370"/>
    </source>
</evidence>
<dbReference type="GeneID" id="5546296"/>
<dbReference type="GO" id="GO:0004222">
    <property type="term" value="F:metalloendopeptidase activity"/>
    <property type="evidence" value="ECO:0007669"/>
    <property type="project" value="InterPro"/>
</dbReference>
<dbReference type="OrthoDB" id="1413014at2759"/>
<dbReference type="GO" id="GO:0046872">
    <property type="term" value="F:metal ion binding"/>
    <property type="evidence" value="ECO:0007669"/>
    <property type="project" value="UniProtKB-KW"/>
</dbReference>
<reference evidence="15 16" key="1">
    <citation type="journal article" date="2007" name="Proc. Natl. Acad. Sci. U.S.A.">
        <title>Independent sorting-out of thousands of duplicated gene pairs in two yeast species descended from a whole-genome duplication.</title>
        <authorList>
            <person name="Scannell D.R."/>
            <person name="Frank A.C."/>
            <person name="Conant G.C."/>
            <person name="Byrne K.P."/>
            <person name="Woolfit M."/>
            <person name="Wolfe K.H."/>
        </authorList>
    </citation>
    <scope>NUCLEOTIDE SEQUENCE [LARGE SCALE GENOMIC DNA]</scope>
    <source>
        <strain evidence="16">ATCC 22028 / DSM 70294 / BCRC 21397 / CBS 2163 / NBRC 10782 / NRRL Y-8283 / UCD 57-17</strain>
    </source>
</reference>